<evidence type="ECO:0000256" key="4">
    <source>
        <dbReference type="ARBA" id="ARBA00023065"/>
    </source>
</evidence>
<reference evidence="6 7" key="1">
    <citation type="submission" date="2014-07" db="EMBL/GenBank/DDBJ databases">
        <title>Draft Genome Sequences of Environmental Pseudomonas syringae strains.</title>
        <authorList>
            <person name="Baltrus D.A."/>
            <person name="Berge O."/>
            <person name="Morris C."/>
        </authorList>
    </citation>
    <scope>NUCLEOTIDE SEQUENCE [LARGE SCALE GENOMIC DNA]</scope>
    <source>
        <strain evidence="6 7">GAW0119</strain>
    </source>
</reference>
<evidence type="ECO:0000313" key="7">
    <source>
        <dbReference type="Proteomes" id="UP000028631"/>
    </source>
</evidence>
<dbReference type="PANTHER" id="PTHR11878:SF65">
    <property type="entry name" value="NA_CA-EXCHANGE PROTEIN, ISOFORM G"/>
    <property type="match status" value="1"/>
</dbReference>
<dbReference type="InterPro" id="IPR001254">
    <property type="entry name" value="Trypsin_dom"/>
</dbReference>
<keyword evidence="7" id="KW-1185">Reference proteome</keyword>
<dbReference type="Gene3D" id="2.60.40.2030">
    <property type="match status" value="1"/>
</dbReference>
<dbReference type="InterPro" id="IPR038081">
    <property type="entry name" value="CalX-like_sf"/>
</dbReference>
<evidence type="ECO:0000256" key="2">
    <source>
        <dbReference type="ARBA" id="ARBA00022737"/>
    </source>
</evidence>
<gene>
    <name evidence="6" type="ORF">IV01_05530</name>
</gene>
<keyword evidence="4" id="KW-0813">Transport</keyword>
<dbReference type="InterPro" id="IPR043504">
    <property type="entry name" value="Peptidase_S1_PA_chymotrypsin"/>
</dbReference>
<dbReference type="GO" id="GO:0007154">
    <property type="term" value="P:cell communication"/>
    <property type="evidence" value="ECO:0007669"/>
    <property type="project" value="InterPro"/>
</dbReference>
<protein>
    <submittedName>
        <fullName evidence="6">Sodium:calcium exchanger</fullName>
    </submittedName>
</protein>
<dbReference type="InterPro" id="IPR003644">
    <property type="entry name" value="Calx_beta"/>
</dbReference>
<dbReference type="GO" id="GO:0030001">
    <property type="term" value="P:metal ion transport"/>
    <property type="evidence" value="ECO:0007669"/>
    <property type="project" value="TreeGrafter"/>
</dbReference>
<dbReference type="GO" id="GO:0016020">
    <property type="term" value="C:membrane"/>
    <property type="evidence" value="ECO:0007669"/>
    <property type="project" value="InterPro"/>
</dbReference>
<dbReference type="Pfam" id="PF03160">
    <property type="entry name" value="Calx-beta"/>
    <property type="match status" value="1"/>
</dbReference>
<dbReference type="PANTHER" id="PTHR11878">
    <property type="entry name" value="SODIUM/CALCIUM EXCHANGER"/>
    <property type="match status" value="1"/>
</dbReference>
<keyword evidence="2" id="KW-0677">Repeat</keyword>
<name>A0A085VNX8_PSESX</name>
<dbReference type="RefSeq" id="WP_229636096.1">
    <property type="nucleotide sequence ID" value="NZ_JPQU01000021.1"/>
</dbReference>
<dbReference type="Pfam" id="PF00089">
    <property type="entry name" value="Trypsin"/>
    <property type="match status" value="1"/>
</dbReference>
<comment type="caution">
    <text evidence="6">The sequence shown here is derived from an EMBL/GenBank/DDBJ whole genome shotgun (WGS) entry which is preliminary data.</text>
</comment>
<evidence type="ECO:0000256" key="3">
    <source>
        <dbReference type="ARBA" id="ARBA00022837"/>
    </source>
</evidence>
<dbReference type="Proteomes" id="UP000028631">
    <property type="component" value="Unassembled WGS sequence"/>
</dbReference>
<dbReference type="PROSITE" id="PS50240">
    <property type="entry name" value="TRYPSIN_DOM"/>
    <property type="match status" value="1"/>
</dbReference>
<dbReference type="SMART" id="SM00237">
    <property type="entry name" value="Calx_beta"/>
    <property type="match status" value="1"/>
</dbReference>
<sequence length="399" mass="41767">MVSTVTPYTDTRNRALANEGYDGVVMVSVAGYYGTGVLLYNGQAILTAAHLFSNGSTSATVKFETSAGAQTLTSSKVMVMSSYDAANTNNDLAIVWLNGHAPLTANRYELYRSSDEIGKTFALVGYGQPGTGSSGESLAYSGTPIRQKASNQFDADASTLKATLGPTMNWTPLAGTQLIADFDNGTTAQNALGRLINAGSTGLGSAEGSISEGDSGGPAFINGKVAGIASYITSLSQGSVHPDIDNSVNASYGEIAAWQRVSAYQQAIDQTLRANYVSAPTKASEVKLAVTEGNSGIVDAYFLLEFTGVRSNPTQLLSVDYTTRDGTAKAGEDYIAVKGTLVLYPNENQAVIPVEILGDRIPEADETFFLDVSNPVGGSFGNVLVLTGMRTIVNDDVFV</sequence>
<dbReference type="AlphaFoldDB" id="A0A085VNX8"/>
<keyword evidence="4" id="KW-0406">Ion transport</keyword>
<evidence type="ECO:0000313" key="6">
    <source>
        <dbReference type="EMBL" id="KFE57141.1"/>
    </source>
</evidence>
<keyword evidence="1" id="KW-0732">Signal</keyword>
<evidence type="ECO:0000259" key="5">
    <source>
        <dbReference type="PROSITE" id="PS50240"/>
    </source>
</evidence>
<dbReference type="GO" id="GO:0004252">
    <property type="term" value="F:serine-type endopeptidase activity"/>
    <property type="evidence" value="ECO:0007669"/>
    <property type="project" value="InterPro"/>
</dbReference>
<keyword evidence="3" id="KW-0106">Calcium</keyword>
<dbReference type="GO" id="GO:0006508">
    <property type="term" value="P:proteolysis"/>
    <property type="evidence" value="ECO:0007669"/>
    <property type="project" value="InterPro"/>
</dbReference>
<feature type="domain" description="Peptidase S1" evidence="5">
    <location>
        <begin position="36"/>
        <end position="273"/>
    </location>
</feature>
<accession>A0A085VNX8</accession>
<dbReference type="Gene3D" id="2.40.10.10">
    <property type="entry name" value="Trypsin-like serine proteases"/>
    <property type="match status" value="1"/>
</dbReference>
<dbReference type="SUPFAM" id="SSF141072">
    <property type="entry name" value="CalX-like"/>
    <property type="match status" value="1"/>
</dbReference>
<dbReference type="SUPFAM" id="SSF50494">
    <property type="entry name" value="Trypsin-like serine proteases"/>
    <property type="match status" value="1"/>
</dbReference>
<dbReference type="EMBL" id="JPQU01000021">
    <property type="protein sequence ID" value="KFE57141.1"/>
    <property type="molecule type" value="Genomic_DNA"/>
</dbReference>
<dbReference type="InterPro" id="IPR051171">
    <property type="entry name" value="CaCA"/>
</dbReference>
<dbReference type="PATRIC" id="fig|317.175.peg.1162"/>
<evidence type="ECO:0000256" key="1">
    <source>
        <dbReference type="ARBA" id="ARBA00022729"/>
    </source>
</evidence>
<proteinExistence type="predicted"/>
<dbReference type="InterPro" id="IPR009003">
    <property type="entry name" value="Peptidase_S1_PA"/>
</dbReference>
<organism evidence="6 7">
    <name type="scientific">Pseudomonas syringae</name>
    <dbReference type="NCBI Taxonomy" id="317"/>
    <lineage>
        <taxon>Bacteria</taxon>
        <taxon>Pseudomonadati</taxon>
        <taxon>Pseudomonadota</taxon>
        <taxon>Gammaproteobacteria</taxon>
        <taxon>Pseudomonadales</taxon>
        <taxon>Pseudomonadaceae</taxon>
        <taxon>Pseudomonas</taxon>
    </lineage>
</organism>